<evidence type="ECO:0000256" key="5">
    <source>
        <dbReference type="ARBA" id="ARBA00022640"/>
    </source>
</evidence>
<evidence type="ECO:0000256" key="1">
    <source>
        <dbReference type="ARBA" id="ARBA00004229"/>
    </source>
</evidence>
<dbReference type="EMBL" id="CAUYUJ010015809">
    <property type="protein sequence ID" value="CAK0858304.1"/>
    <property type="molecule type" value="Genomic_DNA"/>
</dbReference>
<comment type="subcellular location">
    <subcellularLocation>
        <location evidence="2">Membrane</location>
    </subcellularLocation>
    <subcellularLocation>
        <location evidence="1">Plastid</location>
        <location evidence="1">Chloroplast</location>
    </subcellularLocation>
</comment>
<reference evidence="8" key="1">
    <citation type="submission" date="2023-10" db="EMBL/GenBank/DDBJ databases">
        <authorList>
            <person name="Chen Y."/>
            <person name="Shah S."/>
            <person name="Dougan E. K."/>
            <person name="Thang M."/>
            <person name="Chan C."/>
        </authorList>
    </citation>
    <scope>NUCLEOTIDE SEQUENCE [LARGE SCALE GENOMIC DNA]</scope>
</reference>
<evidence type="ECO:0000313" key="9">
    <source>
        <dbReference type="Proteomes" id="UP001189429"/>
    </source>
</evidence>
<keyword evidence="5" id="KW-0934">Plastid</keyword>
<organism evidence="8 9">
    <name type="scientific">Prorocentrum cordatum</name>
    <dbReference type="NCBI Taxonomy" id="2364126"/>
    <lineage>
        <taxon>Eukaryota</taxon>
        <taxon>Sar</taxon>
        <taxon>Alveolata</taxon>
        <taxon>Dinophyceae</taxon>
        <taxon>Prorocentrales</taxon>
        <taxon>Prorocentraceae</taxon>
        <taxon>Prorocentrum</taxon>
    </lineage>
</organism>
<dbReference type="InterPro" id="IPR044525">
    <property type="entry name" value="DGDG1/2"/>
</dbReference>
<dbReference type="PANTHER" id="PTHR46132">
    <property type="entry name" value="DIGALACTOSYLDIACYLGLYCEROL SYNTHASE 2, CHLOROPLASTIC"/>
    <property type="match status" value="1"/>
</dbReference>
<accession>A0ABN9UFG7</accession>
<evidence type="ECO:0000256" key="2">
    <source>
        <dbReference type="ARBA" id="ARBA00004370"/>
    </source>
</evidence>
<proteinExistence type="inferred from homology"/>
<comment type="caution">
    <text evidence="8">The sequence shown here is derived from an EMBL/GenBank/DDBJ whole genome shotgun (WGS) entry which is preliminary data.</text>
</comment>
<gene>
    <name evidence="8" type="ORF">PCOR1329_LOCUS48140</name>
</gene>
<dbReference type="PANTHER" id="PTHR46132:SF1">
    <property type="entry name" value="DIGALACTOSYLDIACYLGLYCEROL SYNTHASE 2, CHLOROPLASTIC"/>
    <property type="match status" value="1"/>
</dbReference>
<evidence type="ECO:0000256" key="7">
    <source>
        <dbReference type="ARBA" id="ARBA00023136"/>
    </source>
</evidence>
<dbReference type="Proteomes" id="UP001189429">
    <property type="component" value="Unassembled WGS sequence"/>
</dbReference>
<evidence type="ECO:0000256" key="4">
    <source>
        <dbReference type="ARBA" id="ARBA00022528"/>
    </source>
</evidence>
<name>A0ABN9UFG7_9DINO</name>
<comment type="similarity">
    <text evidence="3">Belongs to the glycosyltransferase group 1 family. Glycosyltransferase 4 subfamily.</text>
</comment>
<keyword evidence="6" id="KW-0808">Transferase</keyword>
<evidence type="ECO:0000256" key="3">
    <source>
        <dbReference type="ARBA" id="ARBA00009481"/>
    </source>
</evidence>
<sequence>MALGPRGGPRGSHFRRSACIDPDHWIVGHLRERLREPDWDALLRAPSLTLKLPVFEVGATSDVWPEGQKVPPTPASDLRRPERRHPALGCFSMAWASRFTILTTASLPWRTGTAVNPTLRAAYLARSGREVTLVLPWLPDRAQQAMLYPEGLLFDAPHDQVRAAAGRLFEVPLPQALRELLAVKCLQMSLAAQLRVSSLDLHLLTSSRVEVSEKGAKRGQQEVVHPAREVPEGSRGAQAVFEEAWEKEPEYFQTKVRALFCRFLGVVHPIAGPPAFAFLGREGFLPR</sequence>
<protein>
    <submittedName>
        <fullName evidence="8">Uncharacterized protein</fullName>
    </submittedName>
</protein>
<evidence type="ECO:0000256" key="6">
    <source>
        <dbReference type="ARBA" id="ARBA00022679"/>
    </source>
</evidence>
<evidence type="ECO:0000313" key="8">
    <source>
        <dbReference type="EMBL" id="CAK0858304.1"/>
    </source>
</evidence>
<keyword evidence="4" id="KW-0150">Chloroplast</keyword>
<keyword evidence="9" id="KW-1185">Reference proteome</keyword>
<keyword evidence="7" id="KW-0472">Membrane</keyword>